<dbReference type="EMBL" id="SMLL01000002">
    <property type="protein sequence ID" value="TFZ03394.1"/>
    <property type="molecule type" value="Genomic_DNA"/>
</dbReference>
<feature type="domain" description="ParB/Spo0J HTH" evidence="1">
    <location>
        <begin position="23"/>
        <end position="121"/>
    </location>
</feature>
<dbReference type="OrthoDB" id="9554288at2"/>
<keyword evidence="3" id="KW-1185">Reference proteome</keyword>
<dbReference type="Proteomes" id="UP000297564">
    <property type="component" value="Unassembled WGS sequence"/>
</dbReference>
<proteinExistence type="predicted"/>
<evidence type="ECO:0000313" key="3">
    <source>
        <dbReference type="Proteomes" id="UP000297564"/>
    </source>
</evidence>
<sequence>MLDGAEWRNLLLSVGTHQGSRPLSPIEVAEFIQRLVRAGETKATIASKLHLNDASMVAKFLTLLNLAEDVRPLVDWGSKQKLLSMSSALEIARLPENEQIALSAAVLKHQLNKSETQQVVQLKLRTGRQVGACVDQTLAMRPTITVREVLVGAIQDESVQHALLQLVQTDRDELLRRSLLGLGISGAAVRLQPKRFVISGSQQVGDQVRSLQPDFEQAVCQAIQQNLCNGYAPS</sequence>
<dbReference type="Gene3D" id="1.10.10.2830">
    <property type="match status" value="1"/>
</dbReference>
<dbReference type="InterPro" id="IPR041468">
    <property type="entry name" value="HTH_ParB/Spo0J"/>
</dbReference>
<gene>
    <name evidence="2" type="ORF">EZ242_05795</name>
</gene>
<dbReference type="SUPFAM" id="SSF109709">
    <property type="entry name" value="KorB DNA-binding domain-like"/>
    <property type="match status" value="1"/>
</dbReference>
<reference evidence="2 3" key="1">
    <citation type="submission" date="2019-03" db="EMBL/GenBank/DDBJ databases">
        <title>Ramlibacter rhizophilus CCTCC AB2015357, whole genome shotgun sequence.</title>
        <authorList>
            <person name="Zhang X."/>
            <person name="Feng G."/>
            <person name="Zhu H."/>
        </authorList>
    </citation>
    <scope>NUCLEOTIDE SEQUENCE [LARGE SCALE GENOMIC DNA]</scope>
    <source>
        <strain evidence="2 3">CCTCC AB2015357</strain>
    </source>
</reference>
<accession>A0A4Z0BXZ9</accession>
<dbReference type="RefSeq" id="WP_135284193.1">
    <property type="nucleotide sequence ID" value="NZ_SMLL01000002.1"/>
</dbReference>
<name>A0A4Z0BXZ9_9BURK</name>
<protein>
    <recommendedName>
        <fullName evidence="1">ParB/Spo0J HTH domain-containing protein</fullName>
    </recommendedName>
</protein>
<evidence type="ECO:0000259" key="1">
    <source>
        <dbReference type="Pfam" id="PF17762"/>
    </source>
</evidence>
<organism evidence="2 3">
    <name type="scientific">Ramlibacter rhizophilus</name>
    <dbReference type="NCBI Taxonomy" id="1781167"/>
    <lineage>
        <taxon>Bacteria</taxon>
        <taxon>Pseudomonadati</taxon>
        <taxon>Pseudomonadota</taxon>
        <taxon>Betaproteobacteria</taxon>
        <taxon>Burkholderiales</taxon>
        <taxon>Comamonadaceae</taxon>
        <taxon>Ramlibacter</taxon>
    </lineage>
</organism>
<comment type="caution">
    <text evidence="2">The sequence shown here is derived from an EMBL/GenBank/DDBJ whole genome shotgun (WGS) entry which is preliminary data.</text>
</comment>
<dbReference type="Pfam" id="PF17762">
    <property type="entry name" value="HTH_ParB"/>
    <property type="match status" value="1"/>
</dbReference>
<dbReference type="AlphaFoldDB" id="A0A4Z0BXZ9"/>
<evidence type="ECO:0000313" key="2">
    <source>
        <dbReference type="EMBL" id="TFZ03394.1"/>
    </source>
</evidence>